<protein>
    <submittedName>
        <fullName evidence="1">Uncharacterized protein</fullName>
    </submittedName>
</protein>
<gene>
    <name evidence="1" type="ORF">I79_007054</name>
</gene>
<evidence type="ECO:0000313" key="2">
    <source>
        <dbReference type="Proteomes" id="UP000001075"/>
    </source>
</evidence>
<name>G3H9I1_CRIGR</name>
<dbReference type="AlphaFoldDB" id="G3H9I1"/>
<accession>G3H9I1</accession>
<dbReference type="Proteomes" id="UP000001075">
    <property type="component" value="Unassembled WGS sequence"/>
</dbReference>
<organism evidence="1 2">
    <name type="scientific">Cricetulus griseus</name>
    <name type="common">Chinese hamster</name>
    <name type="synonym">Cricetulus barabensis griseus</name>
    <dbReference type="NCBI Taxonomy" id="10029"/>
    <lineage>
        <taxon>Eukaryota</taxon>
        <taxon>Metazoa</taxon>
        <taxon>Chordata</taxon>
        <taxon>Craniata</taxon>
        <taxon>Vertebrata</taxon>
        <taxon>Euteleostomi</taxon>
        <taxon>Mammalia</taxon>
        <taxon>Eutheria</taxon>
        <taxon>Euarchontoglires</taxon>
        <taxon>Glires</taxon>
        <taxon>Rodentia</taxon>
        <taxon>Myomorpha</taxon>
        <taxon>Muroidea</taxon>
        <taxon>Cricetidae</taxon>
        <taxon>Cricetinae</taxon>
        <taxon>Cricetulus</taxon>
    </lineage>
</organism>
<sequence length="62" mass="6710">MRGATDGIKCTERINGKDLLREGLGMSRVVNRMASISSEPAGILAQSILILQGNNFPNLKRP</sequence>
<evidence type="ECO:0000313" key="1">
    <source>
        <dbReference type="EMBL" id="EGW00906.1"/>
    </source>
</evidence>
<dbReference type="EMBL" id="JH000230">
    <property type="protein sequence ID" value="EGW00906.1"/>
    <property type="molecule type" value="Genomic_DNA"/>
</dbReference>
<proteinExistence type="predicted"/>
<dbReference type="InParanoid" id="G3H9I1"/>
<reference evidence="2" key="1">
    <citation type="journal article" date="2011" name="Nat. Biotechnol.">
        <title>The genomic sequence of the Chinese hamster ovary (CHO)-K1 cell line.</title>
        <authorList>
            <person name="Xu X."/>
            <person name="Nagarajan H."/>
            <person name="Lewis N.E."/>
            <person name="Pan S."/>
            <person name="Cai Z."/>
            <person name="Liu X."/>
            <person name="Chen W."/>
            <person name="Xie M."/>
            <person name="Wang W."/>
            <person name="Hammond S."/>
            <person name="Andersen M.R."/>
            <person name="Neff N."/>
            <person name="Passarelli B."/>
            <person name="Koh W."/>
            <person name="Fan H.C."/>
            <person name="Wang J."/>
            <person name="Gui Y."/>
            <person name="Lee K.H."/>
            <person name="Betenbaugh M.J."/>
            <person name="Quake S.R."/>
            <person name="Famili I."/>
            <person name="Palsson B.O."/>
            <person name="Wang J."/>
        </authorList>
    </citation>
    <scope>NUCLEOTIDE SEQUENCE [LARGE SCALE GENOMIC DNA]</scope>
    <source>
        <strain evidence="2">CHO K1 cell line</strain>
    </source>
</reference>